<protein>
    <submittedName>
        <fullName evidence="4">SDR family mycofactocin-dependent oxidoreductase</fullName>
    </submittedName>
</protein>
<reference evidence="4 5" key="1">
    <citation type="submission" date="2019-03" db="EMBL/GenBank/DDBJ databases">
        <title>Sequencing the genomes of 1000 actinobacteria strains.</title>
        <authorList>
            <person name="Klenk H.-P."/>
        </authorList>
    </citation>
    <scope>NUCLEOTIDE SEQUENCE [LARGE SCALE GENOMIC DNA]</scope>
    <source>
        <strain evidence="4 5">DSM 44969</strain>
    </source>
</reference>
<dbReference type="FunFam" id="3.40.50.720:FF:000084">
    <property type="entry name" value="Short-chain dehydrogenase reductase"/>
    <property type="match status" value="1"/>
</dbReference>
<comment type="caution">
    <text evidence="4">The sequence shown here is derived from an EMBL/GenBank/DDBJ whole genome shotgun (WGS) entry which is preliminary data.</text>
</comment>
<dbReference type="InterPro" id="IPR020904">
    <property type="entry name" value="Sc_DH/Rdtase_CS"/>
</dbReference>
<dbReference type="Pfam" id="PF13561">
    <property type="entry name" value="adh_short_C2"/>
    <property type="match status" value="1"/>
</dbReference>
<comment type="similarity">
    <text evidence="1">Belongs to the short-chain dehydrogenases/reductases (SDR) family.</text>
</comment>
<dbReference type="AlphaFoldDB" id="A0A4R1HKE4"/>
<dbReference type="InterPro" id="IPR036291">
    <property type="entry name" value="NAD(P)-bd_dom_sf"/>
</dbReference>
<evidence type="ECO:0000256" key="2">
    <source>
        <dbReference type="ARBA" id="ARBA00023002"/>
    </source>
</evidence>
<dbReference type="RefSeq" id="WP_132430157.1">
    <property type="nucleotide sequence ID" value="NZ_SMFZ01000002.1"/>
</dbReference>
<dbReference type="OrthoDB" id="3206777at2"/>
<evidence type="ECO:0000256" key="1">
    <source>
        <dbReference type="ARBA" id="ARBA00006484"/>
    </source>
</evidence>
<dbReference type="SUPFAM" id="SSF51735">
    <property type="entry name" value="NAD(P)-binding Rossmann-fold domains"/>
    <property type="match status" value="1"/>
</dbReference>
<proteinExistence type="inferred from homology"/>
<keyword evidence="2" id="KW-0560">Oxidoreductase</keyword>
<organism evidence="4 5">
    <name type="scientific">Pseudonocardia endophytica</name>
    <dbReference type="NCBI Taxonomy" id="401976"/>
    <lineage>
        <taxon>Bacteria</taxon>
        <taxon>Bacillati</taxon>
        <taxon>Actinomycetota</taxon>
        <taxon>Actinomycetes</taxon>
        <taxon>Pseudonocardiales</taxon>
        <taxon>Pseudonocardiaceae</taxon>
        <taxon>Pseudonocardia</taxon>
    </lineage>
</organism>
<evidence type="ECO:0000256" key="3">
    <source>
        <dbReference type="ARBA" id="ARBA00023027"/>
    </source>
</evidence>
<dbReference type="PROSITE" id="PS00061">
    <property type="entry name" value="ADH_SHORT"/>
    <property type="match status" value="1"/>
</dbReference>
<dbReference type="InterPro" id="IPR002347">
    <property type="entry name" value="SDR_fam"/>
</dbReference>
<evidence type="ECO:0000313" key="4">
    <source>
        <dbReference type="EMBL" id="TCK21403.1"/>
    </source>
</evidence>
<name>A0A4R1HKE4_PSEEN</name>
<dbReference type="CDD" id="cd05233">
    <property type="entry name" value="SDR_c"/>
    <property type="match status" value="1"/>
</dbReference>
<dbReference type="GO" id="GO:0016491">
    <property type="term" value="F:oxidoreductase activity"/>
    <property type="evidence" value="ECO:0007669"/>
    <property type="project" value="UniProtKB-KW"/>
</dbReference>
<dbReference type="Gene3D" id="3.40.50.720">
    <property type="entry name" value="NAD(P)-binding Rossmann-like Domain"/>
    <property type="match status" value="1"/>
</dbReference>
<dbReference type="PANTHER" id="PTHR24321">
    <property type="entry name" value="DEHYDROGENASES, SHORT CHAIN"/>
    <property type="match status" value="1"/>
</dbReference>
<sequence length="277" mass="28930">MAGVLEGKVALVTGAARGQGRSHAVRLAEEGADVIAVDICAQIDSVEIPMSTKDDLDETVRLVEALDRRVVASVADVRDGLALREAVNAGVAELGRLDIVCANAGVYALTLDEPTDPSERRRFWQDTIDVNLTGVWNTVDAAAPIMIGAGNGGAIVLTASTAASKSAANQSLAMNAYTAAKHGVVGLMRNFAVDLAPHMIRVNTVHPTGVHTPMVENDVVEKYMGVNEGFAKLVLNALPVPAVDPVDISNAIVFLASDAGRFVTGVQLPVDAGFLVK</sequence>
<evidence type="ECO:0000313" key="5">
    <source>
        <dbReference type="Proteomes" id="UP000295560"/>
    </source>
</evidence>
<dbReference type="NCBIfam" id="NF009467">
    <property type="entry name" value="PRK12826.1-3"/>
    <property type="match status" value="1"/>
</dbReference>
<keyword evidence="3" id="KW-0520">NAD</keyword>
<dbReference type="PRINTS" id="PR00080">
    <property type="entry name" value="SDRFAMILY"/>
</dbReference>
<dbReference type="PANTHER" id="PTHR24321:SF8">
    <property type="entry name" value="ESTRADIOL 17-BETA-DEHYDROGENASE 8-RELATED"/>
    <property type="match status" value="1"/>
</dbReference>
<dbReference type="Proteomes" id="UP000295560">
    <property type="component" value="Unassembled WGS sequence"/>
</dbReference>
<gene>
    <name evidence="4" type="ORF">EV378_5389</name>
</gene>
<dbReference type="PRINTS" id="PR00081">
    <property type="entry name" value="GDHRDH"/>
</dbReference>
<dbReference type="EMBL" id="SMFZ01000002">
    <property type="protein sequence ID" value="TCK21403.1"/>
    <property type="molecule type" value="Genomic_DNA"/>
</dbReference>
<accession>A0A4R1HKE4</accession>
<dbReference type="NCBIfam" id="TIGR03971">
    <property type="entry name" value="SDR_subfam_1"/>
    <property type="match status" value="1"/>
</dbReference>
<dbReference type="InterPro" id="IPR023985">
    <property type="entry name" value="SDR_subfam_1"/>
</dbReference>
<keyword evidence="5" id="KW-1185">Reference proteome</keyword>